<comment type="caution">
    <text evidence="1">The sequence shown here is derived from an EMBL/GenBank/DDBJ whole genome shotgun (WGS) entry which is preliminary data.</text>
</comment>
<accession>A0ACA9PRQ4</accession>
<evidence type="ECO:0000313" key="1">
    <source>
        <dbReference type="EMBL" id="CAG8721517.1"/>
    </source>
</evidence>
<feature type="non-terminal residue" evidence="1">
    <location>
        <position position="1"/>
    </location>
</feature>
<dbReference type="Proteomes" id="UP000789525">
    <property type="component" value="Unassembled WGS sequence"/>
</dbReference>
<organism evidence="1 2">
    <name type="scientific">Acaulospora colombiana</name>
    <dbReference type="NCBI Taxonomy" id="27376"/>
    <lineage>
        <taxon>Eukaryota</taxon>
        <taxon>Fungi</taxon>
        <taxon>Fungi incertae sedis</taxon>
        <taxon>Mucoromycota</taxon>
        <taxon>Glomeromycotina</taxon>
        <taxon>Glomeromycetes</taxon>
        <taxon>Diversisporales</taxon>
        <taxon>Acaulosporaceae</taxon>
        <taxon>Acaulospora</taxon>
    </lineage>
</organism>
<gene>
    <name evidence="1" type="ORF">ACOLOM_LOCUS11164</name>
</gene>
<evidence type="ECO:0000313" key="2">
    <source>
        <dbReference type="Proteomes" id="UP000789525"/>
    </source>
</evidence>
<name>A0ACA9PRQ4_9GLOM</name>
<sequence>ITGGFAPPNPTSVQTFTSSLSDGNASILFQQTKRAHDQKRLPDEPTAQATLPTSSHTKVDELISELEGILKKLPTENPPGSKDIYGEDIGLMYGSDNVEWINGGPAGCGEGQSSVEATEEDKKNFKRAIAIVEELAKLGQVDVA</sequence>
<dbReference type="EMBL" id="CAJVPT010038941">
    <property type="protein sequence ID" value="CAG8721517.1"/>
    <property type="molecule type" value="Genomic_DNA"/>
</dbReference>
<proteinExistence type="predicted"/>
<reference evidence="1" key="1">
    <citation type="submission" date="2021-06" db="EMBL/GenBank/DDBJ databases">
        <authorList>
            <person name="Kallberg Y."/>
            <person name="Tangrot J."/>
            <person name="Rosling A."/>
        </authorList>
    </citation>
    <scope>NUCLEOTIDE SEQUENCE</scope>
    <source>
        <strain evidence="1">CL356</strain>
    </source>
</reference>
<keyword evidence="2" id="KW-1185">Reference proteome</keyword>
<protein>
    <submittedName>
        <fullName evidence="1">3416_t:CDS:1</fullName>
    </submittedName>
</protein>